<keyword evidence="4" id="KW-0472">Membrane</keyword>
<feature type="domain" description="SusD-like N-terminal" evidence="7">
    <location>
        <begin position="72"/>
        <end position="227"/>
    </location>
</feature>
<dbReference type="InterPro" id="IPR012944">
    <property type="entry name" value="SusD_RagB_dom"/>
</dbReference>
<dbReference type="InterPro" id="IPR033985">
    <property type="entry name" value="SusD-like_N"/>
</dbReference>
<dbReference type="RefSeq" id="WP_349094072.1">
    <property type="nucleotide sequence ID" value="NZ_JBBMFL010000006.1"/>
</dbReference>
<evidence type="ECO:0000256" key="1">
    <source>
        <dbReference type="ARBA" id="ARBA00004442"/>
    </source>
</evidence>
<keyword evidence="5" id="KW-0998">Cell outer membrane</keyword>
<evidence type="ECO:0000313" key="8">
    <source>
        <dbReference type="EMBL" id="MEQ2544713.1"/>
    </source>
</evidence>
<dbReference type="PROSITE" id="PS51257">
    <property type="entry name" value="PROKAR_LIPOPROTEIN"/>
    <property type="match status" value="1"/>
</dbReference>
<dbReference type="EMBL" id="JBBMFL010000006">
    <property type="protein sequence ID" value="MEQ2544713.1"/>
    <property type="molecule type" value="Genomic_DNA"/>
</dbReference>
<protein>
    <submittedName>
        <fullName evidence="8">RagB/SusD family nutrient uptake outer membrane protein</fullName>
    </submittedName>
</protein>
<dbReference type="InterPro" id="IPR011990">
    <property type="entry name" value="TPR-like_helical_dom_sf"/>
</dbReference>
<evidence type="ECO:0000256" key="4">
    <source>
        <dbReference type="ARBA" id="ARBA00023136"/>
    </source>
</evidence>
<comment type="caution">
    <text evidence="8">The sequence shown here is derived from an EMBL/GenBank/DDBJ whole genome shotgun (WGS) entry which is preliminary data.</text>
</comment>
<evidence type="ECO:0000259" key="7">
    <source>
        <dbReference type="Pfam" id="PF14322"/>
    </source>
</evidence>
<evidence type="ECO:0000256" key="5">
    <source>
        <dbReference type="ARBA" id="ARBA00023237"/>
    </source>
</evidence>
<comment type="subcellular location">
    <subcellularLocation>
        <location evidence="1">Cell outer membrane</location>
    </subcellularLocation>
</comment>
<dbReference type="Pfam" id="PF14322">
    <property type="entry name" value="SusD-like_3"/>
    <property type="match status" value="1"/>
</dbReference>
<evidence type="ECO:0000256" key="2">
    <source>
        <dbReference type="ARBA" id="ARBA00006275"/>
    </source>
</evidence>
<dbReference type="Gene3D" id="1.25.40.390">
    <property type="match status" value="1"/>
</dbReference>
<evidence type="ECO:0000256" key="3">
    <source>
        <dbReference type="ARBA" id="ARBA00022729"/>
    </source>
</evidence>
<feature type="domain" description="RagB/SusD" evidence="6">
    <location>
        <begin position="326"/>
        <end position="457"/>
    </location>
</feature>
<dbReference type="Proteomes" id="UP001460202">
    <property type="component" value="Unassembled WGS sequence"/>
</dbReference>
<proteinExistence type="inferred from homology"/>
<keyword evidence="3" id="KW-0732">Signal</keyword>
<keyword evidence="9" id="KW-1185">Reference proteome</keyword>
<accession>A0ABV1GXA0</accession>
<organism evidence="8 9">
    <name type="scientific">Alistipes intestinihominis</name>
    <dbReference type="NCBI Taxonomy" id="3133172"/>
    <lineage>
        <taxon>Bacteria</taxon>
        <taxon>Pseudomonadati</taxon>
        <taxon>Bacteroidota</taxon>
        <taxon>Bacteroidia</taxon>
        <taxon>Bacteroidales</taxon>
        <taxon>Rikenellaceae</taxon>
        <taxon>Alistipes</taxon>
    </lineage>
</organism>
<comment type="similarity">
    <text evidence="2">Belongs to the SusD family.</text>
</comment>
<evidence type="ECO:0000259" key="6">
    <source>
        <dbReference type="Pfam" id="PF07980"/>
    </source>
</evidence>
<dbReference type="SUPFAM" id="SSF48452">
    <property type="entry name" value="TPR-like"/>
    <property type="match status" value="1"/>
</dbReference>
<name>A0ABV1GXA0_9BACT</name>
<dbReference type="Pfam" id="PF07980">
    <property type="entry name" value="SusD_RagB"/>
    <property type="match status" value="1"/>
</dbReference>
<evidence type="ECO:0000313" key="9">
    <source>
        <dbReference type="Proteomes" id="UP001460202"/>
    </source>
</evidence>
<reference evidence="8 9" key="1">
    <citation type="submission" date="2024-03" db="EMBL/GenBank/DDBJ databases">
        <title>Human intestinal bacterial collection.</title>
        <authorList>
            <person name="Pauvert C."/>
            <person name="Hitch T.C.A."/>
            <person name="Clavel T."/>
        </authorList>
    </citation>
    <scope>NUCLEOTIDE SEQUENCE [LARGE SCALE GENOMIC DNA]</scope>
    <source>
        <strain evidence="8 9">CLA-KB-H122</strain>
    </source>
</reference>
<gene>
    <name evidence="8" type="ORF">WMO46_07100</name>
</gene>
<sequence length="458" mass="51981">MKKTIYILLAAMGFASCNYLEIEPVGKVIPHKTSEFRALLTEGYQSFPFYNSKTFTGLLSDEIGVFVEGKFYTASDAIALSYNYTWQYGSQMREYPYQEYYRTIFYANAVIDGVMDSDADTDASDSKEQILGEAYALRAYAHFDLTNLYGKPYDPETAATDRTAPLSTTIDIEQIYRPSNVAAIYEQIVEDIENAERLMTVEKQPDATRNYRFSADALMGFKARVMLYMRNWQAAYDSAKSLLPKYNLVDFNAAVETNALPWKATSEEAILAWERPFSFSSGDLIAACVISEKILNLIDETKDKRRAYLKAVNVYDETWTPTLVGYGVNRATGDRVSIRIAEMYLIAAEAGSYLPSELNNAKKYLLDLQKKRLTPEGYAAKKTAIEAMNAEQLRAEVADERARELLMEGHRWMDLRRTTRPSITKTHNGSTYTLTENDSRYTLPFPQSAVNNNPHLND</sequence>